<keyword evidence="2" id="KW-1185">Reference proteome</keyword>
<name>A0A1G7AHM0_9ACTN</name>
<dbReference type="AlphaFoldDB" id="A0A1G7AHM0"/>
<dbReference type="SUPFAM" id="SSF56112">
    <property type="entry name" value="Protein kinase-like (PK-like)"/>
    <property type="match status" value="1"/>
</dbReference>
<gene>
    <name evidence="1" type="ORF">SAMN05216270_113105</name>
</gene>
<dbReference type="EMBL" id="FNAD01000013">
    <property type="protein sequence ID" value="SDE13376.1"/>
    <property type="molecule type" value="Genomic_DNA"/>
</dbReference>
<sequence length="231" mass="24988">MLKPADLPVESRWRASVLEAVADTGRFRVARPVRAASGDWLHGGWEAWRHAEGRTDPKRWDDALDAGAAFHEALAGVARPAFLDDRDDWWSRADRVSWDLEAVEEHPTLEPLMRARRPVGAAAQAVHGDLLGNVLYAPGLPPAVIDWAPYWRPAGWAAAVAVVDALCWHGAGGSLLAGAERSDWPQMLLRALLFRMITDREAGRAGGGEWHPHPAYAPVAALVIAAAASGA</sequence>
<evidence type="ECO:0000313" key="2">
    <source>
        <dbReference type="Proteomes" id="UP000198949"/>
    </source>
</evidence>
<protein>
    <submittedName>
        <fullName evidence="1">TIGR02569 family protein</fullName>
    </submittedName>
</protein>
<evidence type="ECO:0000313" key="1">
    <source>
        <dbReference type="EMBL" id="SDE13376.1"/>
    </source>
</evidence>
<dbReference type="STRING" id="58114.SAMN05216270_113105"/>
<reference evidence="2" key="1">
    <citation type="submission" date="2016-10" db="EMBL/GenBank/DDBJ databases">
        <authorList>
            <person name="Varghese N."/>
            <person name="Submissions S."/>
        </authorList>
    </citation>
    <scope>NUCLEOTIDE SEQUENCE [LARGE SCALE GENOMIC DNA]</scope>
    <source>
        <strain evidence="2">CGMCC 4.3516</strain>
    </source>
</reference>
<proteinExistence type="predicted"/>
<dbReference type="Proteomes" id="UP000198949">
    <property type="component" value="Unassembled WGS sequence"/>
</dbReference>
<organism evidence="1 2">
    <name type="scientific">Glycomyces harbinensis</name>
    <dbReference type="NCBI Taxonomy" id="58114"/>
    <lineage>
        <taxon>Bacteria</taxon>
        <taxon>Bacillati</taxon>
        <taxon>Actinomycetota</taxon>
        <taxon>Actinomycetes</taxon>
        <taxon>Glycomycetales</taxon>
        <taxon>Glycomycetaceae</taxon>
        <taxon>Glycomyces</taxon>
    </lineage>
</organism>
<dbReference type="InterPro" id="IPR011009">
    <property type="entry name" value="Kinase-like_dom_sf"/>
</dbReference>
<accession>A0A1G7AHM0</accession>